<evidence type="ECO:0000313" key="1">
    <source>
        <dbReference type="EMBL" id="GLZ81069.1"/>
    </source>
</evidence>
<name>A0A9W6SSC0_9ACTN</name>
<evidence type="ECO:0000313" key="2">
    <source>
        <dbReference type="Proteomes" id="UP001165079"/>
    </source>
</evidence>
<proteinExistence type="predicted"/>
<organism evidence="1 2">
    <name type="scientific">Actinorhabdospora filicis</name>
    <dbReference type="NCBI Taxonomy" id="1785913"/>
    <lineage>
        <taxon>Bacteria</taxon>
        <taxon>Bacillati</taxon>
        <taxon>Actinomycetota</taxon>
        <taxon>Actinomycetes</taxon>
        <taxon>Micromonosporales</taxon>
        <taxon>Micromonosporaceae</taxon>
        <taxon>Actinorhabdospora</taxon>
    </lineage>
</organism>
<reference evidence="1" key="1">
    <citation type="submission" date="2023-03" db="EMBL/GenBank/DDBJ databases">
        <title>Actinorhabdospora filicis NBRC 111898.</title>
        <authorList>
            <person name="Ichikawa N."/>
            <person name="Sato H."/>
            <person name="Tonouchi N."/>
        </authorList>
    </citation>
    <scope>NUCLEOTIDE SEQUENCE</scope>
    <source>
        <strain evidence="1">NBRC 111898</strain>
    </source>
</reference>
<protein>
    <submittedName>
        <fullName evidence="1">Uncharacterized protein</fullName>
    </submittedName>
</protein>
<keyword evidence="2" id="KW-1185">Reference proteome</keyword>
<gene>
    <name evidence="1" type="ORF">Afil01_58760</name>
</gene>
<sequence length="127" mass="13006">MGVGRHRLARIVDGLGHLAEVAVTAEPAAQNAVTPGPDPYGWRREVYGPSARVTGPDEDRMLAEALEGAALALAALSGGGRFHVTVVEVLDTPADTCPGDVRVAAAHATAEAVGGELGDVWFTRPGA</sequence>
<dbReference type="Proteomes" id="UP001165079">
    <property type="component" value="Unassembled WGS sequence"/>
</dbReference>
<dbReference type="EMBL" id="BSTX01000004">
    <property type="protein sequence ID" value="GLZ81069.1"/>
    <property type="molecule type" value="Genomic_DNA"/>
</dbReference>
<comment type="caution">
    <text evidence="1">The sequence shown here is derived from an EMBL/GenBank/DDBJ whole genome shotgun (WGS) entry which is preliminary data.</text>
</comment>
<dbReference type="AlphaFoldDB" id="A0A9W6SSC0"/>
<dbReference type="RefSeq" id="WP_285666396.1">
    <property type="nucleotide sequence ID" value="NZ_BSTX01000004.1"/>
</dbReference>
<accession>A0A9W6SSC0</accession>